<evidence type="ECO:0000256" key="3">
    <source>
        <dbReference type="ARBA" id="ARBA00023163"/>
    </source>
</evidence>
<organism evidence="5 6">
    <name type="scientific">Mucilaginibacter sabulilitoris</name>
    <dbReference type="NCBI Taxonomy" id="1173583"/>
    <lineage>
        <taxon>Bacteria</taxon>
        <taxon>Pseudomonadati</taxon>
        <taxon>Bacteroidota</taxon>
        <taxon>Sphingobacteriia</taxon>
        <taxon>Sphingobacteriales</taxon>
        <taxon>Sphingobacteriaceae</taxon>
        <taxon>Mucilaginibacter</taxon>
    </lineage>
</organism>
<keyword evidence="2" id="KW-0238">DNA-binding</keyword>
<name>A0ABZ0TSF1_9SPHI</name>
<keyword evidence="1" id="KW-0805">Transcription regulation</keyword>
<dbReference type="Gene3D" id="1.10.10.60">
    <property type="entry name" value="Homeodomain-like"/>
    <property type="match status" value="1"/>
</dbReference>
<dbReference type="Pfam" id="PF12833">
    <property type="entry name" value="HTH_18"/>
    <property type="match status" value="1"/>
</dbReference>
<dbReference type="PROSITE" id="PS01124">
    <property type="entry name" value="HTH_ARAC_FAMILY_2"/>
    <property type="match status" value="1"/>
</dbReference>
<reference evidence="5 6" key="1">
    <citation type="submission" date="2023-11" db="EMBL/GenBank/DDBJ databases">
        <title>Analysis of the Genomes of Mucilaginibacter gossypii cycad 4 and M. sabulilitoris SNA2: microbes with the potential for plant growth promotion.</title>
        <authorList>
            <person name="Hirsch A.M."/>
            <person name="Humm E."/>
            <person name="Rubbi M."/>
            <person name="Del Vecchio G."/>
            <person name="Ha S.M."/>
            <person name="Pellegrini M."/>
            <person name="Gunsalus R.P."/>
        </authorList>
    </citation>
    <scope>NUCLEOTIDE SEQUENCE [LARGE SCALE GENOMIC DNA]</scope>
    <source>
        <strain evidence="5 6">SNA2</strain>
    </source>
</reference>
<keyword evidence="3" id="KW-0804">Transcription</keyword>
<accession>A0ABZ0TSF1</accession>
<proteinExistence type="predicted"/>
<dbReference type="PANTHER" id="PTHR47893:SF1">
    <property type="entry name" value="REGULATORY PROTEIN PCHR"/>
    <property type="match status" value="1"/>
</dbReference>
<dbReference type="EMBL" id="CP139558">
    <property type="protein sequence ID" value="WPU94075.1"/>
    <property type="molecule type" value="Genomic_DNA"/>
</dbReference>
<evidence type="ECO:0000256" key="1">
    <source>
        <dbReference type="ARBA" id="ARBA00023015"/>
    </source>
</evidence>
<dbReference type="InterPro" id="IPR018062">
    <property type="entry name" value="HTH_AraC-typ_CS"/>
</dbReference>
<dbReference type="SUPFAM" id="SSF46689">
    <property type="entry name" value="Homeodomain-like"/>
    <property type="match status" value="2"/>
</dbReference>
<dbReference type="Proteomes" id="UP001324380">
    <property type="component" value="Chromosome"/>
</dbReference>
<dbReference type="PANTHER" id="PTHR47893">
    <property type="entry name" value="REGULATORY PROTEIN PCHR"/>
    <property type="match status" value="1"/>
</dbReference>
<gene>
    <name evidence="5" type="ORF">SNE25_00870</name>
</gene>
<dbReference type="PROSITE" id="PS00041">
    <property type="entry name" value="HTH_ARAC_FAMILY_1"/>
    <property type="match status" value="1"/>
</dbReference>
<protein>
    <submittedName>
        <fullName evidence="5">AraC family transcriptional regulator</fullName>
    </submittedName>
</protein>
<dbReference type="InterPro" id="IPR018060">
    <property type="entry name" value="HTH_AraC"/>
</dbReference>
<evidence type="ECO:0000313" key="6">
    <source>
        <dbReference type="Proteomes" id="UP001324380"/>
    </source>
</evidence>
<sequence>MSNRNDQKETLTEFSMEKILKVPEGVVQEFKTPMTDREGHLKLVITDGMGIIDGTMITTGRTRPMEHFNNRPLVEMNFMLEGSISQTNEGLLKQYSFKKGYHNILFNPYSIERNCLEGAGTHRIFSAHIPPERMMSLFDSYVPELAPFAEKIAKGEPFVLHSPANGFSKHMKYFFDSFWDCPSPLSLRKLYFESKVMDLLCRQCEVLTGYEVKEAAISKTDLEKVYYAREILLNNLSYPPSLAELSRLCGLNEFKLKKYFKQVFDTSVFGLLQEERLQASKGLIYQGEKNISAIAYELGYAHPQHFQRAFKKRFGITPRELLK</sequence>
<dbReference type="RefSeq" id="WP_321563201.1">
    <property type="nucleotide sequence ID" value="NZ_CP139558.1"/>
</dbReference>
<keyword evidence="6" id="KW-1185">Reference proteome</keyword>
<evidence type="ECO:0000259" key="4">
    <source>
        <dbReference type="PROSITE" id="PS01124"/>
    </source>
</evidence>
<dbReference type="InterPro" id="IPR020449">
    <property type="entry name" value="Tscrpt_reg_AraC-type_HTH"/>
</dbReference>
<evidence type="ECO:0000313" key="5">
    <source>
        <dbReference type="EMBL" id="WPU94075.1"/>
    </source>
</evidence>
<dbReference type="InterPro" id="IPR053142">
    <property type="entry name" value="PchR_regulatory_protein"/>
</dbReference>
<evidence type="ECO:0000256" key="2">
    <source>
        <dbReference type="ARBA" id="ARBA00023125"/>
    </source>
</evidence>
<dbReference type="PRINTS" id="PR00032">
    <property type="entry name" value="HTHARAC"/>
</dbReference>
<dbReference type="SMART" id="SM00342">
    <property type="entry name" value="HTH_ARAC"/>
    <property type="match status" value="1"/>
</dbReference>
<dbReference type="InterPro" id="IPR009057">
    <property type="entry name" value="Homeodomain-like_sf"/>
</dbReference>
<feature type="domain" description="HTH araC/xylS-type" evidence="4">
    <location>
        <begin position="226"/>
        <end position="323"/>
    </location>
</feature>